<dbReference type="FunFam" id="3.80.10.10:FF:000627">
    <property type="entry name" value="Probable leucine-rich repeat receptor-like protein kinase At2g33170"/>
    <property type="match status" value="1"/>
</dbReference>
<keyword evidence="9" id="KW-0808">Transferase</keyword>
<keyword evidence="19" id="KW-0325">Glycoprotein</keyword>
<evidence type="ECO:0000256" key="1">
    <source>
        <dbReference type="ARBA" id="ARBA00004162"/>
    </source>
</evidence>
<keyword evidence="16" id="KW-1133">Transmembrane helix</keyword>
<evidence type="ECO:0000256" key="12">
    <source>
        <dbReference type="ARBA" id="ARBA00022737"/>
    </source>
</evidence>
<evidence type="ECO:0000259" key="27">
    <source>
        <dbReference type="PROSITE" id="PS50011"/>
    </source>
</evidence>
<dbReference type="Pfam" id="PF00069">
    <property type="entry name" value="Pkinase"/>
    <property type="match status" value="1"/>
</dbReference>
<keyword evidence="8" id="KW-0433">Leucine-rich repeat</keyword>
<evidence type="ECO:0000256" key="20">
    <source>
        <dbReference type="ARBA" id="ARBA00047899"/>
    </source>
</evidence>
<evidence type="ECO:0000256" key="19">
    <source>
        <dbReference type="ARBA" id="ARBA00023180"/>
    </source>
</evidence>
<dbReference type="SUPFAM" id="SSF52047">
    <property type="entry name" value="RNI-like"/>
    <property type="match status" value="1"/>
</dbReference>
<dbReference type="InterPro" id="IPR008271">
    <property type="entry name" value="Ser/Thr_kinase_AS"/>
</dbReference>
<protein>
    <recommendedName>
        <fullName evidence="24">Receptor kinase-like protein Xa21</fullName>
        <ecNumber evidence="4">2.7.11.1</ecNumber>
    </recommendedName>
</protein>
<dbReference type="EC" id="2.7.11.1" evidence="4"/>
<dbReference type="PROSITE" id="PS00108">
    <property type="entry name" value="PROTEIN_KINASE_ST"/>
    <property type="match status" value="1"/>
</dbReference>
<dbReference type="FunFam" id="1.10.510.10:FF:000358">
    <property type="entry name" value="Putative leucine-rich repeat receptor-like serine/threonine-protein kinase"/>
    <property type="match status" value="1"/>
</dbReference>
<dbReference type="InterPro" id="IPR032675">
    <property type="entry name" value="LRR_dom_sf"/>
</dbReference>
<keyword evidence="29" id="KW-1185">Reference proteome</keyword>
<comment type="catalytic activity">
    <reaction evidence="20">
        <text>L-threonyl-[protein] + ATP = O-phospho-L-threonyl-[protein] + ADP + H(+)</text>
        <dbReference type="Rhea" id="RHEA:46608"/>
        <dbReference type="Rhea" id="RHEA-COMP:11060"/>
        <dbReference type="Rhea" id="RHEA-COMP:11605"/>
        <dbReference type="ChEBI" id="CHEBI:15378"/>
        <dbReference type="ChEBI" id="CHEBI:30013"/>
        <dbReference type="ChEBI" id="CHEBI:30616"/>
        <dbReference type="ChEBI" id="CHEBI:61977"/>
        <dbReference type="ChEBI" id="CHEBI:456216"/>
        <dbReference type="EC" id="2.7.11.1"/>
    </reaction>
</comment>
<dbReference type="InterPro" id="IPR000719">
    <property type="entry name" value="Prot_kinase_dom"/>
</dbReference>
<dbReference type="InterPro" id="IPR003591">
    <property type="entry name" value="Leu-rich_rpt_typical-subtyp"/>
</dbReference>
<comment type="catalytic activity">
    <reaction evidence="21">
        <text>L-seryl-[protein] + ATP = O-phospho-L-seryl-[protein] + ADP + H(+)</text>
        <dbReference type="Rhea" id="RHEA:17989"/>
        <dbReference type="Rhea" id="RHEA-COMP:9863"/>
        <dbReference type="Rhea" id="RHEA-COMP:11604"/>
        <dbReference type="ChEBI" id="CHEBI:15378"/>
        <dbReference type="ChEBI" id="CHEBI:29999"/>
        <dbReference type="ChEBI" id="CHEBI:30616"/>
        <dbReference type="ChEBI" id="CHEBI:83421"/>
        <dbReference type="ChEBI" id="CHEBI:456216"/>
        <dbReference type="EC" id="2.7.11.1"/>
    </reaction>
</comment>
<dbReference type="SUPFAM" id="SSF56112">
    <property type="entry name" value="Protein kinase-like (PK-like)"/>
    <property type="match status" value="1"/>
</dbReference>
<keyword evidence="15 25" id="KW-0067">ATP-binding</keyword>
<keyword evidence="18" id="KW-0675">Receptor</keyword>
<dbReference type="InterPro" id="IPR055414">
    <property type="entry name" value="LRR_R13L4/SHOC2-like"/>
</dbReference>
<comment type="subcellular location">
    <subcellularLocation>
        <location evidence="1">Cell membrane</location>
        <topology evidence="1">Single-pass membrane protein</topology>
    </subcellularLocation>
    <subcellularLocation>
        <location evidence="2">Endoplasmic reticulum membrane</location>
        <topology evidence="2">Single-pass membrane protein</topology>
    </subcellularLocation>
</comment>
<dbReference type="PANTHER" id="PTHR27008">
    <property type="entry name" value="OS04G0122200 PROTEIN"/>
    <property type="match status" value="1"/>
</dbReference>
<dbReference type="PROSITE" id="PS00107">
    <property type="entry name" value="PROTEIN_KINASE_ATP"/>
    <property type="match status" value="1"/>
</dbReference>
<evidence type="ECO:0000256" key="21">
    <source>
        <dbReference type="ARBA" id="ARBA00048679"/>
    </source>
</evidence>
<evidence type="ECO:0000256" key="2">
    <source>
        <dbReference type="ARBA" id="ARBA00004389"/>
    </source>
</evidence>
<dbReference type="Gene3D" id="3.80.10.10">
    <property type="entry name" value="Ribonuclease Inhibitor"/>
    <property type="match status" value="4"/>
</dbReference>
<evidence type="ECO:0000256" key="24">
    <source>
        <dbReference type="ARBA" id="ARBA00072040"/>
    </source>
</evidence>
<feature type="signal peptide" evidence="26">
    <location>
        <begin position="1"/>
        <end position="25"/>
    </location>
</feature>
<dbReference type="Pfam" id="PF13855">
    <property type="entry name" value="LRR_8"/>
    <property type="match status" value="1"/>
</dbReference>
<comment type="function">
    <text evidence="23">The processed protein kinase Xa21 chain released by protein cleavage after X.oryzae pv. oryzae protein Ax21 detection translocates into the nucleus where it can bind and regulate WRKY62, a transcription factor. Confers resistance to the bacterial pathogen X.oryzae pv. oryzae (Xoo).</text>
</comment>
<dbReference type="PANTHER" id="PTHR27008:SF596">
    <property type="entry name" value="OS02G0215500 PROTEIN"/>
    <property type="match status" value="1"/>
</dbReference>
<keyword evidence="13 25" id="KW-0547">Nucleotide-binding</keyword>
<keyword evidence="17" id="KW-0472">Membrane</keyword>
<dbReference type="InterPro" id="IPR017441">
    <property type="entry name" value="Protein_kinase_ATP_BS"/>
</dbReference>
<reference evidence="28" key="1">
    <citation type="submission" date="2020-10" db="EMBL/GenBank/DDBJ databases">
        <authorList>
            <person name="Han B."/>
            <person name="Lu T."/>
            <person name="Zhao Q."/>
            <person name="Huang X."/>
            <person name="Zhao Y."/>
        </authorList>
    </citation>
    <scope>NUCLEOTIDE SEQUENCE</scope>
</reference>
<dbReference type="SMART" id="SM00369">
    <property type="entry name" value="LRR_TYP"/>
    <property type="match status" value="8"/>
</dbReference>
<evidence type="ECO:0000256" key="10">
    <source>
        <dbReference type="ARBA" id="ARBA00022692"/>
    </source>
</evidence>
<dbReference type="Pfam" id="PF23598">
    <property type="entry name" value="LRR_14"/>
    <property type="match status" value="1"/>
</dbReference>
<keyword evidence="12" id="KW-0677">Repeat</keyword>
<evidence type="ECO:0000256" key="15">
    <source>
        <dbReference type="ARBA" id="ARBA00022840"/>
    </source>
</evidence>
<keyword evidence="7" id="KW-0597">Phosphoprotein</keyword>
<evidence type="ECO:0000256" key="7">
    <source>
        <dbReference type="ARBA" id="ARBA00022553"/>
    </source>
</evidence>
<evidence type="ECO:0000256" key="14">
    <source>
        <dbReference type="ARBA" id="ARBA00022777"/>
    </source>
</evidence>
<evidence type="ECO:0000256" key="9">
    <source>
        <dbReference type="ARBA" id="ARBA00022679"/>
    </source>
</evidence>
<proteinExistence type="inferred from homology"/>
<evidence type="ECO:0000256" key="5">
    <source>
        <dbReference type="ARBA" id="ARBA00022475"/>
    </source>
</evidence>
<evidence type="ECO:0000256" key="26">
    <source>
        <dbReference type="SAM" id="SignalP"/>
    </source>
</evidence>
<name>A0A811QF73_9POAL</name>
<keyword evidence="6" id="KW-0723">Serine/threonine-protein kinase</keyword>
<keyword evidence="10" id="KW-0812">Transmembrane</keyword>
<evidence type="ECO:0000256" key="18">
    <source>
        <dbReference type="ARBA" id="ARBA00023170"/>
    </source>
</evidence>
<dbReference type="SMART" id="SM00220">
    <property type="entry name" value="S_TKc"/>
    <property type="match status" value="1"/>
</dbReference>
<dbReference type="FunFam" id="3.80.10.10:FF:000095">
    <property type="entry name" value="LRR receptor-like serine/threonine-protein kinase GSO1"/>
    <property type="match status" value="2"/>
</dbReference>
<evidence type="ECO:0000256" key="3">
    <source>
        <dbReference type="ARBA" id="ARBA00008684"/>
    </source>
</evidence>
<evidence type="ECO:0000256" key="11">
    <source>
        <dbReference type="ARBA" id="ARBA00022729"/>
    </source>
</evidence>
<evidence type="ECO:0000256" key="23">
    <source>
        <dbReference type="ARBA" id="ARBA00056628"/>
    </source>
</evidence>
<evidence type="ECO:0000256" key="16">
    <source>
        <dbReference type="ARBA" id="ARBA00022989"/>
    </source>
</evidence>
<dbReference type="Pfam" id="PF08263">
    <property type="entry name" value="LRRNT_2"/>
    <property type="match status" value="1"/>
</dbReference>
<dbReference type="EMBL" id="CAJGYO010000009">
    <property type="protein sequence ID" value="CAD6254654.1"/>
    <property type="molecule type" value="Genomic_DNA"/>
</dbReference>
<dbReference type="InterPro" id="IPR001611">
    <property type="entry name" value="Leu-rich_rpt"/>
</dbReference>
<dbReference type="GO" id="GO:0005524">
    <property type="term" value="F:ATP binding"/>
    <property type="evidence" value="ECO:0007669"/>
    <property type="project" value="UniProtKB-UniRule"/>
</dbReference>
<evidence type="ECO:0000256" key="17">
    <source>
        <dbReference type="ARBA" id="ARBA00023136"/>
    </source>
</evidence>
<dbReference type="PROSITE" id="PS50011">
    <property type="entry name" value="PROTEIN_KINASE_DOM"/>
    <property type="match status" value="1"/>
</dbReference>
<feature type="chain" id="PRO_5032982711" description="Receptor kinase-like protein Xa21" evidence="26">
    <location>
        <begin position="26"/>
        <end position="973"/>
    </location>
</feature>
<gene>
    <name evidence="28" type="ORF">NCGR_LOCUS38257</name>
</gene>
<evidence type="ECO:0000256" key="22">
    <source>
        <dbReference type="ARBA" id="ARBA00054320"/>
    </source>
</evidence>
<evidence type="ECO:0000256" key="8">
    <source>
        <dbReference type="ARBA" id="ARBA00022614"/>
    </source>
</evidence>
<dbReference type="GO" id="GO:0005789">
    <property type="term" value="C:endoplasmic reticulum membrane"/>
    <property type="evidence" value="ECO:0007669"/>
    <property type="project" value="UniProtKB-SubCell"/>
</dbReference>
<evidence type="ECO:0000256" key="25">
    <source>
        <dbReference type="PROSITE-ProRule" id="PRU10141"/>
    </source>
</evidence>
<comment type="function">
    <text evidence="22">Receptor kinase that detects X.oryzae pv. oryzae protein Ax21 to promote innate immunity. Following X.oryzae pv. oryzae protein Ax21 detection, undergoes cleavage, releasing the processed protein kinase Xa21 chain.</text>
</comment>
<keyword evidence="11 26" id="KW-0732">Signal</keyword>
<organism evidence="28 29">
    <name type="scientific">Miscanthus lutarioriparius</name>
    <dbReference type="NCBI Taxonomy" id="422564"/>
    <lineage>
        <taxon>Eukaryota</taxon>
        <taxon>Viridiplantae</taxon>
        <taxon>Streptophyta</taxon>
        <taxon>Embryophyta</taxon>
        <taxon>Tracheophyta</taxon>
        <taxon>Spermatophyta</taxon>
        <taxon>Magnoliopsida</taxon>
        <taxon>Liliopsida</taxon>
        <taxon>Poales</taxon>
        <taxon>Poaceae</taxon>
        <taxon>PACMAD clade</taxon>
        <taxon>Panicoideae</taxon>
        <taxon>Andropogonodae</taxon>
        <taxon>Andropogoneae</taxon>
        <taxon>Saccharinae</taxon>
        <taxon>Miscanthus</taxon>
    </lineage>
</organism>
<evidence type="ECO:0000256" key="4">
    <source>
        <dbReference type="ARBA" id="ARBA00012513"/>
    </source>
</evidence>
<dbReference type="InterPro" id="IPR011009">
    <property type="entry name" value="Kinase-like_dom_sf"/>
</dbReference>
<sequence length="973" mass="105512">MAEPLTSSLLLALVFLTISAGPVASSSLSGDPRDVAVDSHTLLSFKSLMSGPSLQALASWSSNGSTPVCQWRGVACGTRGRRRGRVVTLALPELDLLGKVSPALGNLTYLRRLDLPSNCLHGTLPPELGHLRELRYLKLNNNSIQGSIPPSLSSCKQLRSIQLYSNKLQGQIPRQLAALLNLEELVLGKNTLTGRIPSNIRSLASLKLLVVEFNNLTGEIPSQIGSLVNLVYLGLGSNQLSGPIPTSLGNLSALTVLNAYENELAGSIPPLQGMSSLRELDLTANNIQGTIPPWLGNLSSMVSLNLQRSSLGGCIPESLGNLQLLSSISLANNKLVGPIPDAFKNMHALTELYLENNQLEGPLPLSMFNLSTLKMLNIQNNSLTGGFPPDMGNKLSKLQQFLVSDNQFHGLIPQSLCNASMLKMIQTVDIFLSGTIPQCLGTRQELLSVVNFMGNQLEATNDADWGFLTTLTNCSNMIVLDVSMNRLKGVLPESIGNLSTQMEFLGIASNYIKGTITEAIGNLINLDYLDMENNLLHGPIPPSLGKLQKLNRLYLTNNNLSGSIPVTLGNLTKLTTLFLSTNALGGAIHSTLSNCPLEAFDLSFNNLSGPTPKELFHISTLSSLMNLAHNSLTGTLPLEVGNLKKVAELDISDNMISDKIPITIGESNLRRANRHVSLSSEKHIRVSYAELAKATSDFTSRNLIGVGSFGAVYKGTIEICAQQVVVAVKVLNLQQAGATRSFDAECEALRCVRHRNIVRVITVCSSIDYRGADFKALVFEYLPNGNLDQWLHKHLEEDGEPKILDLIGRLQIAIDVASAVDYLHHHKPFPIIHCDLKPSNILLDNNMVAHVGDFGLARFLHQEHIDKLERSTGWSAVRGTIGYVAPEYGLGNEVSIHGDVYSYGILLLEMFTGKRPTNSEFGEALSLHRHVEMALSDQAANVIDQDLLRATESVKGIAQNYHGTEENEIGCIV</sequence>
<dbReference type="AlphaFoldDB" id="A0A811QF73"/>
<feature type="binding site" evidence="25">
    <location>
        <position position="729"/>
    </location>
    <ligand>
        <name>ATP</name>
        <dbReference type="ChEBI" id="CHEBI:30616"/>
    </ligand>
</feature>
<dbReference type="Gene3D" id="1.10.510.10">
    <property type="entry name" value="Transferase(Phosphotransferase) domain 1"/>
    <property type="match status" value="1"/>
</dbReference>
<dbReference type="InterPro" id="IPR013210">
    <property type="entry name" value="LRR_N_plant-typ"/>
</dbReference>
<feature type="domain" description="Protein kinase" evidence="27">
    <location>
        <begin position="698"/>
        <end position="969"/>
    </location>
</feature>
<dbReference type="Pfam" id="PF00560">
    <property type="entry name" value="LRR_1"/>
    <property type="match status" value="5"/>
</dbReference>
<evidence type="ECO:0000313" key="28">
    <source>
        <dbReference type="EMBL" id="CAD6254654.1"/>
    </source>
</evidence>
<accession>A0A811QF73</accession>
<dbReference type="InterPro" id="IPR051809">
    <property type="entry name" value="Plant_receptor-like_S/T_kinase"/>
</dbReference>
<dbReference type="Gene3D" id="3.30.200.20">
    <property type="entry name" value="Phosphorylase Kinase, domain 1"/>
    <property type="match status" value="1"/>
</dbReference>
<evidence type="ECO:0000313" key="29">
    <source>
        <dbReference type="Proteomes" id="UP000604825"/>
    </source>
</evidence>
<dbReference type="GO" id="GO:0005886">
    <property type="term" value="C:plasma membrane"/>
    <property type="evidence" value="ECO:0007669"/>
    <property type="project" value="UniProtKB-SubCell"/>
</dbReference>
<comment type="similarity">
    <text evidence="3">Belongs to the protein kinase superfamily. Ser/Thr protein kinase family.</text>
</comment>
<keyword evidence="14" id="KW-0418">Kinase</keyword>
<dbReference type="Proteomes" id="UP000604825">
    <property type="component" value="Unassembled WGS sequence"/>
</dbReference>
<evidence type="ECO:0000256" key="6">
    <source>
        <dbReference type="ARBA" id="ARBA00022527"/>
    </source>
</evidence>
<comment type="caution">
    <text evidence="28">The sequence shown here is derived from an EMBL/GenBank/DDBJ whole genome shotgun (WGS) entry which is preliminary data.</text>
</comment>
<dbReference type="GO" id="GO:0004674">
    <property type="term" value="F:protein serine/threonine kinase activity"/>
    <property type="evidence" value="ECO:0007669"/>
    <property type="project" value="UniProtKB-KW"/>
</dbReference>
<evidence type="ECO:0000256" key="13">
    <source>
        <dbReference type="ARBA" id="ARBA00022741"/>
    </source>
</evidence>
<keyword evidence="5" id="KW-1003">Cell membrane</keyword>
<dbReference type="FunFam" id="3.30.200.20:FF:000432">
    <property type="entry name" value="LRR receptor-like serine/threonine-protein kinase EFR"/>
    <property type="match status" value="1"/>
</dbReference>
<dbReference type="SUPFAM" id="SSF52058">
    <property type="entry name" value="L domain-like"/>
    <property type="match status" value="1"/>
</dbReference>
<dbReference type="OrthoDB" id="645705at2759"/>